<evidence type="ECO:0000259" key="2">
    <source>
        <dbReference type="PROSITE" id="PS50405"/>
    </source>
</evidence>
<dbReference type="InterPro" id="IPR036249">
    <property type="entry name" value="Thioredoxin-like_sf"/>
</dbReference>
<proteinExistence type="predicted"/>
<dbReference type="Proteomes" id="UP000053989">
    <property type="component" value="Unassembled WGS sequence"/>
</dbReference>
<dbReference type="InterPro" id="IPR010987">
    <property type="entry name" value="Glutathione-S-Trfase_C-like"/>
</dbReference>
<feature type="domain" description="GST C-terminal" evidence="2">
    <location>
        <begin position="89"/>
        <end position="220"/>
    </location>
</feature>
<accession>A0A0C3DEK7</accession>
<dbReference type="Pfam" id="PF02798">
    <property type="entry name" value="GST_N"/>
    <property type="match status" value="1"/>
</dbReference>
<dbReference type="SUPFAM" id="SSF47616">
    <property type="entry name" value="GST C-terminal domain-like"/>
    <property type="match status" value="1"/>
</dbReference>
<dbReference type="AlphaFoldDB" id="A0A0C3DEK7"/>
<feature type="domain" description="GST N-terminal" evidence="1">
    <location>
        <begin position="3"/>
        <end position="84"/>
    </location>
</feature>
<gene>
    <name evidence="3" type="ORF">SCLCIDRAFT_374246</name>
</gene>
<dbReference type="GO" id="GO:0005634">
    <property type="term" value="C:nucleus"/>
    <property type="evidence" value="ECO:0007669"/>
    <property type="project" value="TreeGrafter"/>
</dbReference>
<dbReference type="Gene3D" id="1.20.1050.10">
    <property type="match status" value="1"/>
</dbReference>
<dbReference type="GO" id="GO:0005737">
    <property type="term" value="C:cytoplasm"/>
    <property type="evidence" value="ECO:0007669"/>
    <property type="project" value="TreeGrafter"/>
</dbReference>
<evidence type="ECO:0000313" key="4">
    <source>
        <dbReference type="Proteomes" id="UP000053989"/>
    </source>
</evidence>
<dbReference type="InterPro" id="IPR050802">
    <property type="entry name" value="EF-GSTs"/>
</dbReference>
<dbReference type="PANTHER" id="PTHR43986:SF10">
    <property type="entry name" value="ELONGATION FACTOR EEF-1B GAMMA SUBUNIT, PUTATIVE (AFU_ORTHOLOGUE AFUA_1G17120)-RELATED"/>
    <property type="match status" value="1"/>
</dbReference>
<dbReference type="FunFam" id="3.40.30.10:FF:000142">
    <property type="entry name" value="Elongation factor 1 gamma"/>
    <property type="match status" value="1"/>
</dbReference>
<dbReference type="CDD" id="cd03044">
    <property type="entry name" value="GST_N_EF1Bgamma"/>
    <property type="match status" value="1"/>
</dbReference>
<organism evidence="3 4">
    <name type="scientific">Scleroderma citrinum Foug A</name>
    <dbReference type="NCBI Taxonomy" id="1036808"/>
    <lineage>
        <taxon>Eukaryota</taxon>
        <taxon>Fungi</taxon>
        <taxon>Dikarya</taxon>
        <taxon>Basidiomycota</taxon>
        <taxon>Agaricomycotina</taxon>
        <taxon>Agaricomycetes</taxon>
        <taxon>Agaricomycetidae</taxon>
        <taxon>Boletales</taxon>
        <taxon>Sclerodermatineae</taxon>
        <taxon>Sclerodermataceae</taxon>
        <taxon>Scleroderma</taxon>
    </lineage>
</organism>
<dbReference type="InterPro" id="IPR004046">
    <property type="entry name" value="GST_C"/>
</dbReference>
<evidence type="ECO:0000313" key="3">
    <source>
        <dbReference type="EMBL" id="KIM54521.1"/>
    </source>
</evidence>
<evidence type="ECO:0008006" key="5">
    <source>
        <dbReference type="Google" id="ProtNLM"/>
    </source>
</evidence>
<reference evidence="3 4" key="1">
    <citation type="submission" date="2014-04" db="EMBL/GenBank/DDBJ databases">
        <authorList>
            <consortium name="DOE Joint Genome Institute"/>
            <person name="Kuo A."/>
            <person name="Kohler A."/>
            <person name="Nagy L.G."/>
            <person name="Floudas D."/>
            <person name="Copeland A."/>
            <person name="Barry K.W."/>
            <person name="Cichocki N."/>
            <person name="Veneault-Fourrey C."/>
            <person name="LaButti K."/>
            <person name="Lindquist E.A."/>
            <person name="Lipzen A."/>
            <person name="Lundell T."/>
            <person name="Morin E."/>
            <person name="Murat C."/>
            <person name="Sun H."/>
            <person name="Tunlid A."/>
            <person name="Henrissat B."/>
            <person name="Grigoriev I.V."/>
            <person name="Hibbett D.S."/>
            <person name="Martin F."/>
            <person name="Nordberg H.P."/>
            <person name="Cantor M.N."/>
            <person name="Hua S.X."/>
        </authorList>
    </citation>
    <scope>NUCLEOTIDE SEQUENCE [LARGE SCALE GENOMIC DNA]</scope>
    <source>
        <strain evidence="3 4">Foug A</strain>
    </source>
</reference>
<reference evidence="4" key="2">
    <citation type="submission" date="2015-01" db="EMBL/GenBank/DDBJ databases">
        <title>Evolutionary Origins and Diversification of the Mycorrhizal Mutualists.</title>
        <authorList>
            <consortium name="DOE Joint Genome Institute"/>
            <consortium name="Mycorrhizal Genomics Consortium"/>
            <person name="Kohler A."/>
            <person name="Kuo A."/>
            <person name="Nagy L.G."/>
            <person name="Floudas D."/>
            <person name="Copeland A."/>
            <person name="Barry K.W."/>
            <person name="Cichocki N."/>
            <person name="Veneault-Fourrey C."/>
            <person name="LaButti K."/>
            <person name="Lindquist E.A."/>
            <person name="Lipzen A."/>
            <person name="Lundell T."/>
            <person name="Morin E."/>
            <person name="Murat C."/>
            <person name="Riley R."/>
            <person name="Ohm R."/>
            <person name="Sun H."/>
            <person name="Tunlid A."/>
            <person name="Henrissat B."/>
            <person name="Grigoriev I.V."/>
            <person name="Hibbett D.S."/>
            <person name="Martin F."/>
        </authorList>
    </citation>
    <scope>NUCLEOTIDE SEQUENCE [LARGE SCALE GENOMIC DNA]</scope>
    <source>
        <strain evidence="4">Foug A</strain>
    </source>
</reference>
<dbReference type="SUPFAM" id="SSF52833">
    <property type="entry name" value="Thioredoxin-like"/>
    <property type="match status" value="1"/>
</dbReference>
<keyword evidence="4" id="KW-1185">Reference proteome</keyword>
<dbReference type="InterPro" id="IPR036282">
    <property type="entry name" value="Glutathione-S-Trfase_C_sf"/>
</dbReference>
<dbReference type="STRING" id="1036808.A0A0C3DEK7"/>
<dbReference type="Gene3D" id="3.40.30.10">
    <property type="entry name" value="Glutaredoxin"/>
    <property type="match status" value="1"/>
</dbReference>
<dbReference type="OrthoDB" id="249703at2759"/>
<dbReference type="HOGENOM" id="CLU_011226_3_2_1"/>
<evidence type="ECO:0000259" key="1">
    <source>
        <dbReference type="PROSITE" id="PS50404"/>
    </source>
</evidence>
<protein>
    <recommendedName>
        <fullName evidence="5">GST C-terminal domain-containing protein</fullName>
    </recommendedName>
</protein>
<dbReference type="PROSITE" id="PS50405">
    <property type="entry name" value="GST_CTER"/>
    <property type="match status" value="1"/>
</dbReference>
<dbReference type="InterPro" id="IPR040079">
    <property type="entry name" value="Glutathione_S-Trfase"/>
</dbReference>
<dbReference type="PANTHER" id="PTHR43986">
    <property type="entry name" value="ELONGATION FACTOR 1-GAMMA"/>
    <property type="match status" value="1"/>
</dbReference>
<dbReference type="GO" id="GO:0006414">
    <property type="term" value="P:translational elongation"/>
    <property type="evidence" value="ECO:0007669"/>
    <property type="project" value="TreeGrafter"/>
</dbReference>
<name>A0A0C3DEK7_9AGAM</name>
<dbReference type="InterPro" id="IPR004045">
    <property type="entry name" value="Glutathione_S-Trfase_N"/>
</dbReference>
<dbReference type="SFLD" id="SFLDS00019">
    <property type="entry name" value="Glutathione_Transferase_(cytos"/>
    <property type="match status" value="1"/>
</dbReference>
<sequence length="225" mass="24736">MAPIGKLYGHPKQPGTIAILSAAAISGLEIETPPFEFGVTNKDPDFVHKFPLAKIPAFEDIEGFKMIEGAAIARYVSSLVPESGLLGRNAKETALVDQWVHFAESEVILPTRTIYYAIAAKVPPGYTTEQHEFRIQRTNRSLQYLEDYLATCHSRFIVNDSITLADLFVAGAAICAGMTVCGAAQREKAYSHIFAHQARVTADERIKVLFGQPEFINEPLAIQAE</sequence>
<dbReference type="InParanoid" id="A0A0C3DEK7"/>
<dbReference type="EMBL" id="KN822153">
    <property type="protein sequence ID" value="KIM54521.1"/>
    <property type="molecule type" value="Genomic_DNA"/>
</dbReference>
<dbReference type="Pfam" id="PF14497">
    <property type="entry name" value="GST_C_3"/>
    <property type="match status" value="1"/>
</dbReference>
<dbReference type="PROSITE" id="PS50404">
    <property type="entry name" value="GST_NTER"/>
    <property type="match status" value="1"/>
</dbReference>